<feature type="compositionally biased region" description="Basic and acidic residues" evidence="1">
    <location>
        <begin position="27"/>
        <end position="59"/>
    </location>
</feature>
<gene>
    <name evidence="2" type="ORF">J2X26_004098</name>
</gene>
<feature type="compositionally biased region" description="Basic and acidic residues" evidence="1">
    <location>
        <begin position="136"/>
        <end position="153"/>
    </location>
</feature>
<reference evidence="2 3" key="1">
    <citation type="submission" date="2023-07" db="EMBL/GenBank/DDBJ databases">
        <title>Sorghum-associated microbial communities from plants grown in Nebraska, USA.</title>
        <authorList>
            <person name="Schachtman D."/>
        </authorList>
    </citation>
    <scope>NUCLEOTIDE SEQUENCE [LARGE SCALE GENOMIC DNA]</scope>
    <source>
        <strain evidence="2 3">BE332</strain>
    </source>
</reference>
<protein>
    <submittedName>
        <fullName evidence="2">Uncharacterized protein</fullName>
    </submittedName>
</protein>
<feature type="region of interest" description="Disordered" evidence="1">
    <location>
        <begin position="119"/>
        <end position="190"/>
    </location>
</feature>
<organism evidence="2 3">
    <name type="scientific">Cellulomonas humilata</name>
    <dbReference type="NCBI Taxonomy" id="144055"/>
    <lineage>
        <taxon>Bacteria</taxon>
        <taxon>Bacillati</taxon>
        <taxon>Actinomycetota</taxon>
        <taxon>Actinomycetes</taxon>
        <taxon>Micrococcales</taxon>
        <taxon>Cellulomonadaceae</taxon>
        <taxon>Cellulomonas</taxon>
    </lineage>
</organism>
<proteinExistence type="predicted"/>
<comment type="caution">
    <text evidence="2">The sequence shown here is derived from an EMBL/GenBank/DDBJ whole genome shotgun (WGS) entry which is preliminary data.</text>
</comment>
<evidence type="ECO:0000256" key="1">
    <source>
        <dbReference type="SAM" id="MobiDB-lite"/>
    </source>
</evidence>
<evidence type="ECO:0000313" key="3">
    <source>
        <dbReference type="Proteomes" id="UP001239626"/>
    </source>
</evidence>
<accession>A0ABU0EL62</accession>
<name>A0ABU0EL62_9CELL</name>
<dbReference type="EMBL" id="JAUSVB010000006">
    <property type="protein sequence ID" value="MDQ0375760.1"/>
    <property type="molecule type" value="Genomic_DNA"/>
</dbReference>
<feature type="region of interest" description="Disordered" evidence="1">
    <location>
        <begin position="27"/>
        <end position="89"/>
    </location>
</feature>
<evidence type="ECO:0000313" key="2">
    <source>
        <dbReference type="EMBL" id="MDQ0375760.1"/>
    </source>
</evidence>
<sequence length="190" mass="19570">MLGELLRDRRDRARGGADQRIAVARVADGRGEDVGQREGAVPREQVEPGAERPGDHRGEVPGAGDEVQAQVPVGVDGRGGGRGALPADHEGVPVVGAVADDRGVAAGAVQVWLDDAQREAGGHRGVERVAAGLQDPHPDRRREPVGGGDHAEGSDELGAGGEHLSILPHGTVRTPGERSVNSGRSAAYGR</sequence>
<keyword evidence="3" id="KW-1185">Reference proteome</keyword>
<dbReference type="Proteomes" id="UP001239626">
    <property type="component" value="Unassembled WGS sequence"/>
</dbReference>